<accession>A0ABY7YLJ9</accession>
<dbReference type="Proteomes" id="UP001220530">
    <property type="component" value="Chromosome"/>
</dbReference>
<name>A0ABY7YLJ9_9HYPH</name>
<proteinExistence type="predicted"/>
<dbReference type="EMBL" id="CP118246">
    <property type="protein sequence ID" value="WDR02131.1"/>
    <property type="molecule type" value="Genomic_DNA"/>
</dbReference>
<dbReference type="Pfam" id="PF10387">
    <property type="entry name" value="DUF2442"/>
    <property type="match status" value="1"/>
</dbReference>
<dbReference type="Gene3D" id="3.30.2020.40">
    <property type="entry name" value="Uncharacterised protein PF10387, DUF2442"/>
    <property type="match status" value="1"/>
</dbReference>
<dbReference type="RefSeq" id="WP_282218538.1">
    <property type="nucleotide sequence ID" value="NZ_CP118246.1"/>
</dbReference>
<evidence type="ECO:0000313" key="2">
    <source>
        <dbReference type="Proteomes" id="UP001220530"/>
    </source>
</evidence>
<sequence length="212" mass="23297">MSRHTKHTSWVHIIIRALHRLGGSAPYSALKPEIAASGEREFRGKWRQTVEGTIEAFSSDSIRGHKLADFAGGPRDVFRKVGHGHWALRSLDNPFVAEALNGMNPSESADNKRVFVHEHWRAWPGEGDAKAPTIGVDTSALVVTSAWSTDLYLTVKFENGLQILAPLAWFPQLLSASMSERAKLEIHPGGVGWPELELQVLVSDLFAGNGTQ</sequence>
<evidence type="ECO:0000313" key="1">
    <source>
        <dbReference type="EMBL" id="WDR02131.1"/>
    </source>
</evidence>
<protein>
    <submittedName>
        <fullName evidence="1">DUF2442 domain-containing protein</fullName>
    </submittedName>
</protein>
<organism evidence="1 2">
    <name type="scientific">Devosia algicola</name>
    <dbReference type="NCBI Taxonomy" id="3026418"/>
    <lineage>
        <taxon>Bacteria</taxon>
        <taxon>Pseudomonadati</taxon>
        <taxon>Pseudomonadota</taxon>
        <taxon>Alphaproteobacteria</taxon>
        <taxon>Hyphomicrobiales</taxon>
        <taxon>Devosiaceae</taxon>
        <taxon>Devosia</taxon>
    </lineage>
</organism>
<keyword evidence="2" id="KW-1185">Reference proteome</keyword>
<reference evidence="1 2" key="1">
    <citation type="submission" date="2023-02" db="EMBL/GenBank/DDBJ databases">
        <title>Devosia algicola sp. nov., isolated from the phycosphere of marine algae.</title>
        <authorList>
            <person name="Kim J.M."/>
            <person name="Lee J.K."/>
            <person name="Choi B.J."/>
            <person name="Bayburt H."/>
            <person name="Jeon C.O."/>
        </authorList>
    </citation>
    <scope>NUCLEOTIDE SEQUENCE [LARGE SCALE GENOMIC DNA]</scope>
    <source>
        <strain evidence="1 2">G20-9</strain>
    </source>
</reference>
<dbReference type="InterPro" id="IPR018841">
    <property type="entry name" value="DUF2442"/>
</dbReference>
<gene>
    <name evidence="1" type="ORF">PSQ19_15925</name>
</gene>